<feature type="region of interest" description="Disordered" evidence="2">
    <location>
        <begin position="413"/>
        <end position="436"/>
    </location>
</feature>
<feature type="coiled-coil region" evidence="1">
    <location>
        <begin position="311"/>
        <end position="338"/>
    </location>
</feature>
<dbReference type="Proteomes" id="UP000326396">
    <property type="component" value="Linkage Group LG6"/>
</dbReference>
<evidence type="ECO:0000256" key="1">
    <source>
        <dbReference type="SAM" id="Coils"/>
    </source>
</evidence>
<name>A0A5N6M8I3_9ASTR</name>
<evidence type="ECO:0000313" key="3">
    <source>
        <dbReference type="EMBL" id="KAD3336742.1"/>
    </source>
</evidence>
<comment type="caution">
    <text evidence="3">The sequence shown here is derived from an EMBL/GenBank/DDBJ whole genome shotgun (WGS) entry which is preliminary data.</text>
</comment>
<feature type="compositionally biased region" description="Low complexity" evidence="2">
    <location>
        <begin position="229"/>
        <end position="246"/>
    </location>
</feature>
<sequence>MSHSSSPSEASQFLDQNILPCTGQNACTFDDDHIKVMQLSQAFPEETVFLRYDPALKADHSSSKWVCFPEYPFSLGLSFPFPTLISEFFRITRLCYPQLMPMSWRLLITLHKLNHKYGFKIGVAKISSSYQLRTHGYSRFLLQRRTNSPLLVHGITMNEDEWRDKFFFVKRSSIPRGISLPVSWLLKAPKFESLIAENQDTQQKIQSLLRIGERERKFTPSSREDIPISSASHNASSQQSQAQMTSESAFDLEDLTDFLTIKKEKISPVAPKARIMHTRSTKTSKKRKGTDVINVDDIPDFPAVDLLHKVISKISSEKEAYEKQIEDLDDQRKIAVAKAGHYEKEALKFKKQVKDNDAAHKLKVKEIIEGTKKSAAAAILKAKIQMLTGDIADTFDAAVKTASVVETSKVAGGEDIGANKGDGGAVMGDKDRVDKV</sequence>
<proteinExistence type="predicted"/>
<keyword evidence="4" id="KW-1185">Reference proteome</keyword>
<accession>A0A5N6M8I3</accession>
<feature type="region of interest" description="Disordered" evidence="2">
    <location>
        <begin position="216"/>
        <end position="246"/>
    </location>
</feature>
<dbReference type="OrthoDB" id="1750920at2759"/>
<dbReference type="AlphaFoldDB" id="A0A5N6M8I3"/>
<dbReference type="EMBL" id="SZYD01000016">
    <property type="protein sequence ID" value="KAD3336742.1"/>
    <property type="molecule type" value="Genomic_DNA"/>
</dbReference>
<feature type="compositionally biased region" description="Basic and acidic residues" evidence="2">
    <location>
        <begin position="216"/>
        <end position="226"/>
    </location>
</feature>
<evidence type="ECO:0000256" key="2">
    <source>
        <dbReference type="SAM" id="MobiDB-lite"/>
    </source>
</evidence>
<reference evidence="3 4" key="1">
    <citation type="submission" date="2019-05" db="EMBL/GenBank/DDBJ databases">
        <title>Mikania micrantha, genome provides insights into the molecular mechanism of rapid growth.</title>
        <authorList>
            <person name="Liu B."/>
        </authorList>
    </citation>
    <scope>NUCLEOTIDE SEQUENCE [LARGE SCALE GENOMIC DNA]</scope>
    <source>
        <strain evidence="3">NLD-2019</strain>
        <tissue evidence="3">Leaf</tissue>
    </source>
</reference>
<gene>
    <name evidence="3" type="ORF">E3N88_32261</name>
</gene>
<protein>
    <submittedName>
        <fullName evidence="3">Uncharacterized protein</fullName>
    </submittedName>
</protein>
<evidence type="ECO:0000313" key="4">
    <source>
        <dbReference type="Proteomes" id="UP000326396"/>
    </source>
</evidence>
<keyword evidence="1" id="KW-0175">Coiled coil</keyword>
<organism evidence="3 4">
    <name type="scientific">Mikania micrantha</name>
    <name type="common">bitter vine</name>
    <dbReference type="NCBI Taxonomy" id="192012"/>
    <lineage>
        <taxon>Eukaryota</taxon>
        <taxon>Viridiplantae</taxon>
        <taxon>Streptophyta</taxon>
        <taxon>Embryophyta</taxon>
        <taxon>Tracheophyta</taxon>
        <taxon>Spermatophyta</taxon>
        <taxon>Magnoliopsida</taxon>
        <taxon>eudicotyledons</taxon>
        <taxon>Gunneridae</taxon>
        <taxon>Pentapetalae</taxon>
        <taxon>asterids</taxon>
        <taxon>campanulids</taxon>
        <taxon>Asterales</taxon>
        <taxon>Asteraceae</taxon>
        <taxon>Asteroideae</taxon>
        <taxon>Heliantheae alliance</taxon>
        <taxon>Eupatorieae</taxon>
        <taxon>Mikania</taxon>
    </lineage>
</organism>